<dbReference type="Proteomes" id="UP000547209">
    <property type="component" value="Unassembled WGS sequence"/>
</dbReference>
<name>A0A7X0RUT6_9BACL</name>
<organism evidence="1 2">
    <name type="scientific">Cohnella nanjingensis</name>
    <dbReference type="NCBI Taxonomy" id="1387779"/>
    <lineage>
        <taxon>Bacteria</taxon>
        <taxon>Bacillati</taxon>
        <taxon>Bacillota</taxon>
        <taxon>Bacilli</taxon>
        <taxon>Bacillales</taxon>
        <taxon>Paenibacillaceae</taxon>
        <taxon>Cohnella</taxon>
    </lineage>
</organism>
<dbReference type="EMBL" id="JACJVP010000044">
    <property type="protein sequence ID" value="MBB6674103.1"/>
    <property type="molecule type" value="Genomic_DNA"/>
</dbReference>
<evidence type="ECO:0000313" key="1">
    <source>
        <dbReference type="EMBL" id="MBB6674103.1"/>
    </source>
</evidence>
<reference evidence="1 2" key="1">
    <citation type="submission" date="2020-08" db="EMBL/GenBank/DDBJ databases">
        <title>Cohnella phylogeny.</title>
        <authorList>
            <person name="Dunlap C."/>
        </authorList>
    </citation>
    <scope>NUCLEOTIDE SEQUENCE [LARGE SCALE GENOMIC DNA]</scope>
    <source>
        <strain evidence="1 2">DSM 28246</strain>
    </source>
</reference>
<dbReference type="AlphaFoldDB" id="A0A7X0RUT6"/>
<keyword evidence="2" id="KW-1185">Reference proteome</keyword>
<sequence>MERCETLKLLSFLQRSHSGSRVLVIATMRTDAYPGKAVRQFFAGLRTDRKLTEIELAPFSEEETKRLMAATIGDVLANRYSSNLFLETGGVPLFIAETLREWQTGGDGGLRPIPWIQSAIENG</sequence>
<comment type="caution">
    <text evidence="1">The sequence shown here is derived from an EMBL/GenBank/DDBJ whole genome shotgun (WGS) entry which is preliminary data.</text>
</comment>
<evidence type="ECO:0000313" key="2">
    <source>
        <dbReference type="Proteomes" id="UP000547209"/>
    </source>
</evidence>
<proteinExistence type="predicted"/>
<protein>
    <submittedName>
        <fullName evidence="1">Uncharacterized protein</fullName>
    </submittedName>
</protein>
<accession>A0A7X0RUT6</accession>
<dbReference type="RefSeq" id="WP_185671966.1">
    <property type="nucleotide sequence ID" value="NZ_JACJVP010000044.1"/>
</dbReference>
<gene>
    <name evidence="1" type="ORF">H7C19_25815</name>
</gene>